<name>A0A6C0BNB2_9ZZZZ</name>
<sequence length="369" mass="42438">MLLPQEILFKISEYSGELMHGLSKRYVLTEAMNLSVSYEDIREQAEALQLTNLFKYVCTPLNLGIEAEILRLLKRDSSWISSIRVMISRGVELEAHLLPQACEIVLTSGRGLYYEIISTLPEGVSADMIIDGLKETVKISCTDEQLKSFLIQSYLNEAIVDINLCGVFPEDVTLNERILDRDVEDSGTIQGVQSDMYRRLLRCKPITIDELLEDHRDVDVMRILRHQRVKNHIIRYILKGISLECLRELDDIVSMNELFNAYTEICSYSTCCSICTTSLDTCRDIRDENIPRSAGVRVMNRSLLQPKMIMRENPQDLLNDLIYSAYLIEMLHCNLNPGRIEVSTYERTSRFISRLSRGLTDFSHNMVYI</sequence>
<proteinExistence type="predicted"/>
<organism evidence="1">
    <name type="scientific">viral metagenome</name>
    <dbReference type="NCBI Taxonomy" id="1070528"/>
    <lineage>
        <taxon>unclassified sequences</taxon>
        <taxon>metagenomes</taxon>
        <taxon>organismal metagenomes</taxon>
    </lineage>
</organism>
<accession>A0A6C0BNB2</accession>
<evidence type="ECO:0000313" key="1">
    <source>
        <dbReference type="EMBL" id="QHS92743.1"/>
    </source>
</evidence>
<reference evidence="1" key="1">
    <citation type="journal article" date="2020" name="Nature">
        <title>Giant virus diversity and host interactions through global metagenomics.</title>
        <authorList>
            <person name="Schulz F."/>
            <person name="Roux S."/>
            <person name="Paez-Espino D."/>
            <person name="Jungbluth S."/>
            <person name="Walsh D.A."/>
            <person name="Denef V.J."/>
            <person name="McMahon K.D."/>
            <person name="Konstantinidis K.T."/>
            <person name="Eloe-Fadrosh E.A."/>
            <person name="Kyrpides N.C."/>
            <person name="Woyke T."/>
        </authorList>
    </citation>
    <scope>NUCLEOTIDE SEQUENCE</scope>
    <source>
        <strain evidence="1">GVMAG-M-3300017651-5</strain>
    </source>
</reference>
<dbReference type="AlphaFoldDB" id="A0A6C0BNB2"/>
<dbReference type="EMBL" id="MN739192">
    <property type="protein sequence ID" value="QHS92743.1"/>
    <property type="molecule type" value="Genomic_DNA"/>
</dbReference>
<protein>
    <submittedName>
        <fullName evidence="1">Uncharacterized protein</fullName>
    </submittedName>
</protein>